<dbReference type="PANTHER" id="PTHR30570:SF1">
    <property type="entry name" value="PHOSPHATE-BINDING PROTEIN PSTS"/>
    <property type="match status" value="1"/>
</dbReference>
<accession>A0A1I3I0A7</accession>
<dbReference type="STRING" id="1125876.SAMN05443292_2487"/>
<evidence type="ECO:0000259" key="2">
    <source>
        <dbReference type="Pfam" id="PF12849"/>
    </source>
</evidence>
<keyword evidence="1" id="KW-0732">Signal</keyword>
<protein>
    <submittedName>
        <fullName evidence="3">Phosphate transport system substrate-binding protein</fullName>
    </submittedName>
</protein>
<dbReference type="InterPro" id="IPR024370">
    <property type="entry name" value="PBP_domain"/>
</dbReference>
<proteinExistence type="predicted"/>
<reference evidence="3 4" key="1">
    <citation type="submission" date="2016-10" db="EMBL/GenBank/DDBJ databases">
        <authorList>
            <person name="de Groot N.N."/>
        </authorList>
    </citation>
    <scope>NUCLEOTIDE SEQUENCE [LARGE SCALE GENOMIC DNA]</scope>
    <source>
        <strain evidence="3 4">DSM 26000</strain>
    </source>
</reference>
<evidence type="ECO:0000313" key="3">
    <source>
        <dbReference type="EMBL" id="SFI41267.1"/>
    </source>
</evidence>
<feature type="domain" description="PBP" evidence="2">
    <location>
        <begin position="27"/>
        <end position="260"/>
    </location>
</feature>
<gene>
    <name evidence="3" type="ORF">SAMN05443292_2487</name>
</gene>
<dbReference type="Gene3D" id="3.40.190.10">
    <property type="entry name" value="Periplasmic binding protein-like II"/>
    <property type="match status" value="2"/>
</dbReference>
<dbReference type="AlphaFoldDB" id="A0A1I3I0A7"/>
<dbReference type="SUPFAM" id="SSF53850">
    <property type="entry name" value="Periplasmic binding protein-like II"/>
    <property type="match status" value="1"/>
</dbReference>
<dbReference type="RefSeq" id="WP_090081164.1">
    <property type="nucleotide sequence ID" value="NZ_FOQT01000004.1"/>
</dbReference>
<organism evidence="3 4">
    <name type="scientific">Halpernia frigidisoli</name>
    <dbReference type="NCBI Taxonomy" id="1125876"/>
    <lineage>
        <taxon>Bacteria</taxon>
        <taxon>Pseudomonadati</taxon>
        <taxon>Bacteroidota</taxon>
        <taxon>Flavobacteriia</taxon>
        <taxon>Flavobacteriales</taxon>
        <taxon>Weeksellaceae</taxon>
        <taxon>Chryseobacterium group</taxon>
        <taxon>Halpernia</taxon>
    </lineage>
</organism>
<dbReference type="InterPro" id="IPR050811">
    <property type="entry name" value="Phosphate_ABC_transporter"/>
</dbReference>
<keyword evidence="4" id="KW-1185">Reference proteome</keyword>
<dbReference type="Proteomes" id="UP000198931">
    <property type="component" value="Unassembled WGS sequence"/>
</dbReference>
<dbReference type="EMBL" id="FOQT01000004">
    <property type="protein sequence ID" value="SFI41267.1"/>
    <property type="molecule type" value="Genomic_DNA"/>
</dbReference>
<dbReference type="PROSITE" id="PS51257">
    <property type="entry name" value="PROKAR_LIPOPROTEIN"/>
    <property type="match status" value="1"/>
</dbReference>
<sequence length="287" mass="32637">MKNSFFCMIFIFLAFSCNKKAEKPVDDPHRGYIKIEADESFSSVIQSLTEAYTNQYPSTKIDFVTKKEDLGFMDLLNGKIRVAVMSRELSPAERAAFEKKFEWQPAKFAGDGVVFIVPKNSEKSSITYEEIQNELNSEKKNIIFDGTNSSNLNFVAQNLGKKPSELQFSVISGNTNLIEQLNKFPDKIGVISLNTISRPYGAEAEKLRGLIKILPVVKDGKTYEPSLQNIKNMSYPFTRILYFLTNEPYYGLGNGFIRFSCTQIGQIIVDKEGLQPYNTYKREVQMK</sequence>
<dbReference type="PANTHER" id="PTHR30570">
    <property type="entry name" value="PERIPLASMIC PHOSPHATE BINDING COMPONENT OF PHOSPHATE ABC TRANSPORTER"/>
    <property type="match status" value="1"/>
</dbReference>
<evidence type="ECO:0000256" key="1">
    <source>
        <dbReference type="ARBA" id="ARBA00022729"/>
    </source>
</evidence>
<dbReference type="Pfam" id="PF12849">
    <property type="entry name" value="PBP_like_2"/>
    <property type="match status" value="1"/>
</dbReference>
<evidence type="ECO:0000313" key="4">
    <source>
        <dbReference type="Proteomes" id="UP000198931"/>
    </source>
</evidence>
<dbReference type="OrthoDB" id="1450880at2"/>
<name>A0A1I3I0A7_9FLAO</name>